<evidence type="ECO:0000256" key="5">
    <source>
        <dbReference type="ARBA" id="ARBA00023136"/>
    </source>
</evidence>
<dbReference type="PANTHER" id="PTHR30250:SF11">
    <property type="entry name" value="O-ANTIGEN TRANSPORTER-RELATED"/>
    <property type="match status" value="1"/>
</dbReference>
<evidence type="ECO:0000313" key="8">
    <source>
        <dbReference type="Proteomes" id="UP001151133"/>
    </source>
</evidence>
<evidence type="ECO:0000256" key="1">
    <source>
        <dbReference type="ARBA" id="ARBA00004651"/>
    </source>
</evidence>
<sequence length="446" mass="51055">MLDFANFDADKRTKNIKLQIYFSFFLRGISIFLSFFVVRITLGYLGKDLYGIWIVLLSIISWLSLFDIGVGNGLRNKLTITLTNNDLQGSRVYISTAYIILASIAFVLLILFGSSIYLVNWTAVFNSRILSIEEYRLMMFLFLFSIVFSFVLGLINSILNAYQQTAMTNIISIITNFIFILFLIVFKTFFLSNIVKIVFIYCVSLVVSHLVLTFWFFTKHKNVVPSLSFFSKSKIKDVLSLGGSFFVIQIAVLLIFTVDNYIILQLLGTEQVSVYNIVYKLFSIFTIAFGIIISPLWSAFTEANERKDFVWMKSAIKKLNLLFLVVVLGLMVMLFVYQPILDIWLPAKSRITPPFNLIIALSFFVIISIWNNIYSFFLNGLGIVRIQVQTSIIGALLNVPLAIFLVKYSNLGLVGVVYSMCFSLVIFSIFGPIVTYKFFKNNHWHE</sequence>
<feature type="transmembrane region" description="Helical" evidence="6">
    <location>
        <begin position="319"/>
        <end position="337"/>
    </location>
</feature>
<dbReference type="EMBL" id="JAOZEV010000002">
    <property type="protein sequence ID" value="MCV9931280.1"/>
    <property type="molecule type" value="Genomic_DNA"/>
</dbReference>
<feature type="transmembrane region" description="Helical" evidence="6">
    <location>
        <begin position="238"/>
        <end position="257"/>
    </location>
</feature>
<keyword evidence="5 6" id="KW-0472">Membrane</keyword>
<feature type="transmembrane region" description="Helical" evidence="6">
    <location>
        <begin position="137"/>
        <end position="159"/>
    </location>
</feature>
<proteinExistence type="predicted"/>
<feature type="transmembrane region" description="Helical" evidence="6">
    <location>
        <begin position="198"/>
        <end position="217"/>
    </location>
</feature>
<dbReference type="Proteomes" id="UP001151133">
    <property type="component" value="Unassembled WGS sequence"/>
</dbReference>
<evidence type="ECO:0000256" key="3">
    <source>
        <dbReference type="ARBA" id="ARBA00022692"/>
    </source>
</evidence>
<evidence type="ECO:0000256" key="6">
    <source>
        <dbReference type="SAM" id="Phobius"/>
    </source>
</evidence>
<name>A0A9X2ZIA5_9FLAO</name>
<evidence type="ECO:0000313" key="7">
    <source>
        <dbReference type="EMBL" id="MCV9931280.1"/>
    </source>
</evidence>
<organism evidence="7 8">
    <name type="scientific">Flavobacterium frigoritolerans</name>
    <dbReference type="NCBI Taxonomy" id="2987686"/>
    <lineage>
        <taxon>Bacteria</taxon>
        <taxon>Pseudomonadati</taxon>
        <taxon>Bacteroidota</taxon>
        <taxon>Flavobacteriia</taxon>
        <taxon>Flavobacteriales</taxon>
        <taxon>Flavobacteriaceae</taxon>
        <taxon>Flavobacterium</taxon>
    </lineage>
</organism>
<dbReference type="PANTHER" id="PTHR30250">
    <property type="entry name" value="PST FAMILY PREDICTED COLANIC ACID TRANSPORTER"/>
    <property type="match status" value="1"/>
</dbReference>
<evidence type="ECO:0000256" key="4">
    <source>
        <dbReference type="ARBA" id="ARBA00022989"/>
    </source>
</evidence>
<feature type="transmembrane region" description="Helical" evidence="6">
    <location>
        <begin position="357"/>
        <end position="378"/>
    </location>
</feature>
<feature type="transmembrane region" description="Helical" evidence="6">
    <location>
        <begin position="92"/>
        <end position="117"/>
    </location>
</feature>
<evidence type="ECO:0000256" key="2">
    <source>
        <dbReference type="ARBA" id="ARBA00022475"/>
    </source>
</evidence>
<dbReference type="InterPro" id="IPR002797">
    <property type="entry name" value="Polysacc_synth"/>
</dbReference>
<feature type="transmembrane region" description="Helical" evidence="6">
    <location>
        <begin position="390"/>
        <end position="409"/>
    </location>
</feature>
<keyword evidence="8" id="KW-1185">Reference proteome</keyword>
<comment type="subcellular location">
    <subcellularLocation>
        <location evidence="1">Cell membrane</location>
        <topology evidence="1">Multi-pass membrane protein</topology>
    </subcellularLocation>
</comment>
<comment type="caution">
    <text evidence="7">The sequence shown here is derived from an EMBL/GenBank/DDBJ whole genome shotgun (WGS) entry which is preliminary data.</text>
</comment>
<keyword evidence="4 6" id="KW-1133">Transmembrane helix</keyword>
<gene>
    <name evidence="7" type="ORF">OIU80_03220</name>
</gene>
<accession>A0A9X2ZIA5</accession>
<feature type="transmembrane region" description="Helical" evidence="6">
    <location>
        <begin position="50"/>
        <end position="71"/>
    </location>
</feature>
<feature type="transmembrane region" description="Helical" evidence="6">
    <location>
        <begin position="166"/>
        <end position="186"/>
    </location>
</feature>
<feature type="transmembrane region" description="Helical" evidence="6">
    <location>
        <begin position="415"/>
        <end position="439"/>
    </location>
</feature>
<dbReference type="AlphaFoldDB" id="A0A9X2ZIA5"/>
<feature type="transmembrane region" description="Helical" evidence="6">
    <location>
        <begin position="20"/>
        <end position="44"/>
    </location>
</feature>
<feature type="transmembrane region" description="Helical" evidence="6">
    <location>
        <begin position="277"/>
        <end position="298"/>
    </location>
</feature>
<protein>
    <submittedName>
        <fullName evidence="7">MATE family efflux transporter</fullName>
    </submittedName>
</protein>
<dbReference type="Pfam" id="PF01943">
    <property type="entry name" value="Polysacc_synt"/>
    <property type="match status" value="1"/>
</dbReference>
<dbReference type="RefSeq" id="WP_264285646.1">
    <property type="nucleotide sequence ID" value="NZ_JAOZEV010000002.1"/>
</dbReference>
<keyword evidence="3 6" id="KW-0812">Transmembrane</keyword>
<keyword evidence="2" id="KW-1003">Cell membrane</keyword>
<dbReference type="GO" id="GO:0005886">
    <property type="term" value="C:plasma membrane"/>
    <property type="evidence" value="ECO:0007669"/>
    <property type="project" value="UniProtKB-SubCell"/>
</dbReference>
<reference evidence="7" key="1">
    <citation type="submission" date="2022-10" db="EMBL/GenBank/DDBJ databases">
        <title>Two novel species of Flavobacterium.</title>
        <authorList>
            <person name="Liu Q."/>
            <person name="Xin Y.-H."/>
        </authorList>
    </citation>
    <scope>NUCLEOTIDE SEQUENCE</scope>
    <source>
        <strain evidence="7">LS1R47</strain>
    </source>
</reference>
<dbReference type="InterPro" id="IPR050833">
    <property type="entry name" value="Poly_Biosynth_Transport"/>
</dbReference>